<evidence type="ECO:0000259" key="2">
    <source>
        <dbReference type="Pfam" id="PF13843"/>
    </source>
</evidence>
<dbReference type="InterPro" id="IPR029526">
    <property type="entry name" value="PGBD"/>
</dbReference>
<dbReference type="Proteomes" id="UP000663828">
    <property type="component" value="Unassembled WGS sequence"/>
</dbReference>
<dbReference type="EMBL" id="CAJNOR010005108">
    <property type="protein sequence ID" value="CAF1545764.1"/>
    <property type="molecule type" value="Genomic_DNA"/>
</dbReference>
<dbReference type="Pfam" id="PF13843">
    <property type="entry name" value="DDE_Tnp_1_7"/>
    <property type="match status" value="1"/>
</dbReference>
<keyword evidence="5" id="KW-1185">Reference proteome</keyword>
<feature type="compositionally biased region" description="Low complexity" evidence="1">
    <location>
        <begin position="40"/>
        <end position="53"/>
    </location>
</feature>
<evidence type="ECO:0000313" key="6">
    <source>
        <dbReference type="Proteomes" id="UP000663852"/>
    </source>
</evidence>
<dbReference type="AlphaFoldDB" id="A0A815I964"/>
<reference evidence="3" key="1">
    <citation type="submission" date="2021-02" db="EMBL/GenBank/DDBJ databases">
        <authorList>
            <person name="Nowell W R."/>
        </authorList>
    </citation>
    <scope>NUCLEOTIDE SEQUENCE</scope>
</reference>
<feature type="region of interest" description="Disordered" evidence="1">
    <location>
        <begin position="498"/>
        <end position="536"/>
    </location>
</feature>
<feature type="compositionally biased region" description="Polar residues" evidence="1">
    <location>
        <begin position="508"/>
        <end position="517"/>
    </location>
</feature>
<dbReference type="Proteomes" id="UP000663852">
    <property type="component" value="Unassembled WGS sequence"/>
</dbReference>
<gene>
    <name evidence="3" type="ORF">EDS130_LOCUS34056</name>
    <name evidence="4" type="ORF">XAT740_LOCUS42507</name>
</gene>
<dbReference type="OrthoDB" id="5985989at2759"/>
<feature type="compositionally biased region" description="Basic residues" evidence="1">
    <location>
        <begin position="1"/>
        <end position="11"/>
    </location>
</feature>
<sequence>MPITRSSKRHIVIPNGISEEEISSSESEDEINMINRISLNDSTTDEQSSSSEESNIEEIAQRGPPSKKKKVLDWKKKDFVPPAAVFSNTFPPPPINEELEPIDYFHSMFGKQSIKLLSEQSNLYSVQTNPNKPLCISETEMEHFIGVLIMTGIYSFPQQRFFWMNATRVESISSVMSRDRFLQIKKCLHVVDNFSQPNKDDPNFDRAYKVRPLLDIVKANFRMIPKEEKLSVDEQIIPFKGRSIMKQHMPKKPHRWGYKMFILAGGESGICYDFIFYTGKGERSEHGFCTNIVLALCETVPRSINHKVYCDNFYTTINLQVELFKLGIYAVGTVRANRLPGLVMKKESDLSTEGRGAMEHRVTVVDGVEICVVKWYDNNVVNCLSTLHGCHPIDFVQRWSAREKKHIQVTRPNVIQAYNQHMGGVDLIDMLISLYRIDVRSQKYYIKIIFHLIDLSVVNAWLLYRRHCSQLNVSKKDVMSLLTFRISVAESLLKSCPPSPSVKRGRPSLQSVTTNDSPRAPPRATPTPLPPINTRLDKFDHWPVSTVKGRCRNLGCTGQTRISCSKCKVRLCLNETNNCFKNYHN</sequence>
<protein>
    <recommendedName>
        <fullName evidence="2">PiggyBac transposable element-derived protein domain-containing protein</fullName>
    </recommendedName>
</protein>
<evidence type="ECO:0000313" key="5">
    <source>
        <dbReference type="Proteomes" id="UP000663828"/>
    </source>
</evidence>
<feature type="compositionally biased region" description="Acidic residues" evidence="1">
    <location>
        <begin position="18"/>
        <end position="31"/>
    </location>
</feature>
<accession>A0A815I964</accession>
<evidence type="ECO:0000313" key="4">
    <source>
        <dbReference type="EMBL" id="CAF1545764.1"/>
    </source>
</evidence>
<feature type="compositionally biased region" description="Pro residues" evidence="1">
    <location>
        <begin position="519"/>
        <end position="531"/>
    </location>
</feature>
<evidence type="ECO:0000313" key="3">
    <source>
        <dbReference type="EMBL" id="CAF1365257.1"/>
    </source>
</evidence>
<name>A0A815I964_ADIRI</name>
<evidence type="ECO:0000256" key="1">
    <source>
        <dbReference type="SAM" id="MobiDB-lite"/>
    </source>
</evidence>
<dbReference type="PANTHER" id="PTHR47272">
    <property type="entry name" value="DDE_TNP_1_7 DOMAIN-CONTAINING PROTEIN"/>
    <property type="match status" value="1"/>
</dbReference>
<feature type="domain" description="PiggyBac transposable element-derived protein" evidence="2">
    <location>
        <begin position="101"/>
        <end position="461"/>
    </location>
</feature>
<proteinExistence type="predicted"/>
<comment type="caution">
    <text evidence="3">The sequence shown here is derived from an EMBL/GenBank/DDBJ whole genome shotgun (WGS) entry which is preliminary data.</text>
</comment>
<organism evidence="3 6">
    <name type="scientific">Adineta ricciae</name>
    <name type="common">Rotifer</name>
    <dbReference type="NCBI Taxonomy" id="249248"/>
    <lineage>
        <taxon>Eukaryota</taxon>
        <taxon>Metazoa</taxon>
        <taxon>Spiralia</taxon>
        <taxon>Gnathifera</taxon>
        <taxon>Rotifera</taxon>
        <taxon>Eurotatoria</taxon>
        <taxon>Bdelloidea</taxon>
        <taxon>Adinetida</taxon>
        <taxon>Adinetidae</taxon>
        <taxon>Adineta</taxon>
    </lineage>
</organism>
<feature type="region of interest" description="Disordered" evidence="1">
    <location>
        <begin position="1"/>
        <end position="71"/>
    </location>
</feature>
<dbReference type="EMBL" id="CAJNOJ010000280">
    <property type="protein sequence ID" value="CAF1365257.1"/>
    <property type="molecule type" value="Genomic_DNA"/>
</dbReference>